<protein>
    <submittedName>
        <fullName evidence="2">Uncharacterized protein</fullName>
    </submittedName>
</protein>
<dbReference type="InterPro" id="IPR010239">
    <property type="entry name" value="CHP02001"/>
</dbReference>
<reference evidence="2 3" key="1">
    <citation type="submission" date="2019-03" db="EMBL/GenBank/DDBJ databases">
        <title>Alkanindiges illinoisensis: a potential pathogenic isolated from ascites of a gastric cancer patient with abdominal metastasis.</title>
        <authorList>
            <person name="Hu X."/>
            <person name="Yang B."/>
            <person name="Yan X."/>
            <person name="Lin L."/>
            <person name="Zhao H."/>
            <person name="Zhou F."/>
            <person name="Su B."/>
            <person name="Chen J."/>
            <person name="Rui Y."/>
            <person name="Wang Q."/>
            <person name="Zheng L."/>
        </authorList>
    </citation>
    <scope>NUCLEOTIDE SEQUENCE [LARGE SCALE GENOMIC DNA]</scope>
    <source>
        <strain evidence="2 3">NFYY 23406</strain>
    </source>
</reference>
<dbReference type="EMBL" id="SNTY01000025">
    <property type="protein sequence ID" value="TEU26880.1"/>
    <property type="molecule type" value="Genomic_DNA"/>
</dbReference>
<sequence>MKFGLKTLVASVTLMGAINGAFAADVISIPNVTTTGSVAMTTDYRFRGISQTSNNPAVQGGLAFTHASGLYLGLWGSNISSVGHSNSAEMDATIGYATALPLSATLTPTLDVGYIRYGYFGTGDSAPGNEQPDYNEVYGKLTFADSLVKGDSLSGSVTYSNEYFNQSDEFWNFNASYSAPIADTGFGFVGSVGYNKFKNKAMMAQAVGGDGSDDNYVDYKVGVNFGIQGVTAELAAIGTNVSTSGFSSGAEKPYTTSAVFSLSKSF</sequence>
<feature type="chain" id="PRO_5021473765" evidence="1">
    <location>
        <begin position="24"/>
        <end position="266"/>
    </location>
</feature>
<proteinExistence type="predicted"/>
<keyword evidence="3" id="KW-1185">Reference proteome</keyword>
<feature type="signal peptide" evidence="1">
    <location>
        <begin position="1"/>
        <end position="23"/>
    </location>
</feature>
<dbReference type="AlphaFoldDB" id="A0A4Y7XCY3"/>
<dbReference type="OrthoDB" id="9793561at2"/>
<accession>A0A4Y7XCY3</accession>
<gene>
    <name evidence="2" type="ORF">E2B99_07690</name>
</gene>
<dbReference type="RefSeq" id="WP_134244325.1">
    <property type="nucleotide sequence ID" value="NZ_SNTY01000025.1"/>
</dbReference>
<dbReference type="Proteomes" id="UP000297834">
    <property type="component" value="Unassembled WGS sequence"/>
</dbReference>
<evidence type="ECO:0000313" key="2">
    <source>
        <dbReference type="EMBL" id="TEU26880.1"/>
    </source>
</evidence>
<organism evidence="2 3">
    <name type="scientific">Alkanindiges illinoisensis</name>
    <dbReference type="NCBI Taxonomy" id="197183"/>
    <lineage>
        <taxon>Bacteria</taxon>
        <taxon>Pseudomonadati</taxon>
        <taxon>Pseudomonadota</taxon>
        <taxon>Gammaproteobacteria</taxon>
        <taxon>Moraxellales</taxon>
        <taxon>Moraxellaceae</taxon>
        <taxon>Alkanindiges</taxon>
    </lineage>
</organism>
<name>A0A4Y7XCY3_9GAMM</name>
<keyword evidence="1" id="KW-0732">Signal</keyword>
<comment type="caution">
    <text evidence="2">The sequence shown here is derived from an EMBL/GenBank/DDBJ whole genome shotgun (WGS) entry which is preliminary data.</text>
</comment>
<evidence type="ECO:0000256" key="1">
    <source>
        <dbReference type="SAM" id="SignalP"/>
    </source>
</evidence>
<dbReference type="Pfam" id="PF09694">
    <property type="entry name" value="Gcw_chp"/>
    <property type="match status" value="1"/>
</dbReference>
<evidence type="ECO:0000313" key="3">
    <source>
        <dbReference type="Proteomes" id="UP000297834"/>
    </source>
</evidence>
<dbReference type="NCBIfam" id="TIGR02001">
    <property type="entry name" value="gcw_chp"/>
    <property type="match status" value="1"/>
</dbReference>